<dbReference type="PaxDb" id="4113-PGSC0003DMT400036262"/>
<evidence type="ECO:0000313" key="1">
    <source>
        <dbReference type="EnsemblPlants" id="PGSC0003DMT400036262"/>
    </source>
</evidence>
<sequence length="139" mass="15186">MGGIKSLVLGRDVDRSHTTRTKDAAAAGAFCWNCYFGRGGRRQQEEQSGACARTNSRVLTAFVIAVGIAVYLLMSPSSRRELIDEEPLLTREGEVDACRGLGLGCTRRCWRQRTKSVGGRLYRTAVRIAEFFGKGNGPG</sequence>
<dbReference type="AlphaFoldDB" id="M1B3F6"/>
<keyword evidence="2" id="KW-1185">Reference proteome</keyword>
<protein>
    <submittedName>
        <fullName evidence="1">Uncharacterized protein</fullName>
    </submittedName>
</protein>
<name>M1B3F6_SOLTU</name>
<dbReference type="Proteomes" id="UP000011115">
    <property type="component" value="Unassembled WGS sequence"/>
</dbReference>
<dbReference type="EnsemblPlants" id="PGSC0003DMT400036262">
    <property type="protein sequence ID" value="PGSC0003DMT400036262"/>
    <property type="gene ID" value="PGSC0003DMG400013959"/>
</dbReference>
<proteinExistence type="predicted"/>
<reference evidence="2" key="1">
    <citation type="journal article" date="2011" name="Nature">
        <title>Genome sequence and analysis of the tuber crop potato.</title>
        <authorList>
            <consortium name="The Potato Genome Sequencing Consortium"/>
        </authorList>
    </citation>
    <scope>NUCLEOTIDE SEQUENCE [LARGE SCALE GENOMIC DNA]</scope>
    <source>
        <strain evidence="2">cv. DM1-3 516 R44</strain>
    </source>
</reference>
<dbReference type="InParanoid" id="M1B3F6"/>
<reference evidence="1" key="2">
    <citation type="submission" date="2015-06" db="UniProtKB">
        <authorList>
            <consortium name="EnsemblPlants"/>
        </authorList>
    </citation>
    <scope>IDENTIFICATION</scope>
    <source>
        <strain evidence="1">DM1-3 516 R44</strain>
    </source>
</reference>
<organism evidence="1 2">
    <name type="scientific">Solanum tuberosum</name>
    <name type="common">Potato</name>
    <dbReference type="NCBI Taxonomy" id="4113"/>
    <lineage>
        <taxon>Eukaryota</taxon>
        <taxon>Viridiplantae</taxon>
        <taxon>Streptophyta</taxon>
        <taxon>Embryophyta</taxon>
        <taxon>Tracheophyta</taxon>
        <taxon>Spermatophyta</taxon>
        <taxon>Magnoliopsida</taxon>
        <taxon>eudicotyledons</taxon>
        <taxon>Gunneridae</taxon>
        <taxon>Pentapetalae</taxon>
        <taxon>asterids</taxon>
        <taxon>lamiids</taxon>
        <taxon>Solanales</taxon>
        <taxon>Solanaceae</taxon>
        <taxon>Solanoideae</taxon>
        <taxon>Solaneae</taxon>
        <taxon>Solanum</taxon>
    </lineage>
</organism>
<evidence type="ECO:0000313" key="2">
    <source>
        <dbReference type="Proteomes" id="UP000011115"/>
    </source>
</evidence>
<dbReference type="HOGENOM" id="CLU_1848595_0_0_1"/>
<dbReference type="Gramene" id="PGSC0003DMT400036262">
    <property type="protein sequence ID" value="PGSC0003DMT400036262"/>
    <property type="gene ID" value="PGSC0003DMG400013959"/>
</dbReference>
<accession>M1B3F6</accession>